<dbReference type="RefSeq" id="WP_074671524.1">
    <property type="nucleotide sequence ID" value="NZ_FNTB01000001.1"/>
</dbReference>
<protein>
    <submittedName>
        <fullName evidence="1">Uncharacterized protein</fullName>
    </submittedName>
</protein>
<dbReference type="EMBL" id="FNTB01000001">
    <property type="protein sequence ID" value="SEB78157.1"/>
    <property type="molecule type" value="Genomic_DNA"/>
</dbReference>
<dbReference type="Pfam" id="PF18742">
    <property type="entry name" value="DpnII-MboI"/>
    <property type="match status" value="1"/>
</dbReference>
<evidence type="ECO:0000313" key="2">
    <source>
        <dbReference type="Proteomes" id="UP000183038"/>
    </source>
</evidence>
<name>A0A1H4M5S7_9FLAO</name>
<gene>
    <name evidence="1" type="ORF">SAMN05192540_1527</name>
</gene>
<evidence type="ECO:0000313" key="1">
    <source>
        <dbReference type="EMBL" id="SEB78157.1"/>
    </source>
</evidence>
<dbReference type="OrthoDB" id="2678579at2"/>
<reference evidence="1 2" key="1">
    <citation type="submission" date="2016-10" db="EMBL/GenBank/DDBJ databases">
        <authorList>
            <person name="de Groot N.N."/>
        </authorList>
    </citation>
    <scope>NUCLEOTIDE SEQUENCE [LARGE SCALE GENOMIC DNA]</scope>
    <source>
        <strain evidence="1 2">MAR_2009_71</strain>
    </source>
</reference>
<dbReference type="AlphaFoldDB" id="A0A1H4M5S7"/>
<dbReference type="Proteomes" id="UP000183038">
    <property type="component" value="Unassembled WGS sequence"/>
</dbReference>
<sequence>MVHLIDKLKSERELLLSQQNIQTALLLYVYEKPIEFVLGGIEQIALRGYKGEKLTGDEIGVLINTPNKKNKLDNNIFKLVGLYLVCNQNNDLKELLVDKFDAGTSFEQFMLFKILPEIFEQKINEVSKNSGSPLVRFLLKEKVEEEELKDSLGSLLLSSFGVTELIVLEDFLRTEMQITYQNLTSIELVRQVLNNFPEAIKKIKQRRKGKNVFKFHDEYDVQDILYVMLKPLFPNMKEEDPIPKVGSSSTKIDLILREEKILIEVKMMKESDSDEGKFIKQLKEDIQSYHACQWLEDLVCFVYDPFDKTKDRTNFYDLNGRQTIKDKSFNVEVIVLK</sequence>
<accession>A0A1H4M5S7</accession>
<proteinExistence type="predicted"/>
<organism evidence="1 2">
    <name type="scientific">Maribacter dokdonensis</name>
    <dbReference type="NCBI Taxonomy" id="320912"/>
    <lineage>
        <taxon>Bacteria</taxon>
        <taxon>Pseudomonadati</taxon>
        <taxon>Bacteroidota</taxon>
        <taxon>Flavobacteriia</taxon>
        <taxon>Flavobacteriales</taxon>
        <taxon>Flavobacteriaceae</taxon>
        <taxon>Maribacter</taxon>
    </lineage>
</organism>